<dbReference type="EMBL" id="JBHTHM010000068">
    <property type="protein sequence ID" value="MFD0782978.1"/>
    <property type="molecule type" value="Genomic_DNA"/>
</dbReference>
<organism evidence="1 2">
    <name type="scientific">Micromonospora azadirachtae</name>
    <dbReference type="NCBI Taxonomy" id="1970735"/>
    <lineage>
        <taxon>Bacteria</taxon>
        <taxon>Bacillati</taxon>
        <taxon>Actinomycetota</taxon>
        <taxon>Actinomycetes</taxon>
        <taxon>Micromonosporales</taxon>
        <taxon>Micromonosporaceae</taxon>
        <taxon>Micromonospora</taxon>
    </lineage>
</organism>
<evidence type="ECO:0000313" key="1">
    <source>
        <dbReference type="EMBL" id="MFD0782978.1"/>
    </source>
</evidence>
<dbReference type="Proteomes" id="UP001597053">
    <property type="component" value="Unassembled WGS sequence"/>
</dbReference>
<name>A0ABW2ZWE6_9ACTN</name>
<gene>
    <name evidence="1" type="ORF">ACFQZ8_03430</name>
</gene>
<sequence length="182" mass="19345">MTAGVLALVGLLAPTGCTGLTEDIEATVPERATSSTPMRLDRPDSLLDGWHESVDRRLRTAAQKNMGTFKTLVEGEPTSAVGTAYVPVEEKYSRDLGMYRPGDQRVILLSGVSGTIADPDAALDTVFSGLPSATDVEPIQPGPLSGTAKCGISQDNAARVDGLRLGRRPHHRDGDLRRLPPD</sequence>
<comment type="caution">
    <text evidence="1">The sequence shown here is derived from an EMBL/GenBank/DDBJ whole genome shotgun (WGS) entry which is preliminary data.</text>
</comment>
<reference evidence="2" key="1">
    <citation type="journal article" date="2019" name="Int. J. Syst. Evol. Microbiol.">
        <title>The Global Catalogue of Microorganisms (GCM) 10K type strain sequencing project: providing services to taxonomists for standard genome sequencing and annotation.</title>
        <authorList>
            <consortium name="The Broad Institute Genomics Platform"/>
            <consortium name="The Broad Institute Genome Sequencing Center for Infectious Disease"/>
            <person name="Wu L."/>
            <person name="Ma J."/>
        </authorList>
    </citation>
    <scope>NUCLEOTIDE SEQUENCE [LARGE SCALE GENOMIC DNA]</scope>
    <source>
        <strain evidence="2">JCM 32148</strain>
    </source>
</reference>
<protein>
    <submittedName>
        <fullName evidence="1">Uncharacterized protein</fullName>
    </submittedName>
</protein>
<evidence type="ECO:0000313" key="2">
    <source>
        <dbReference type="Proteomes" id="UP001597053"/>
    </source>
</evidence>
<keyword evidence="2" id="KW-1185">Reference proteome</keyword>
<proteinExistence type="predicted"/>
<accession>A0ABW2ZWE6</accession>